<dbReference type="SUPFAM" id="SSF46689">
    <property type="entry name" value="Homeodomain-like"/>
    <property type="match status" value="1"/>
</dbReference>
<evidence type="ECO:0000256" key="4">
    <source>
        <dbReference type="SAM" id="Phobius"/>
    </source>
</evidence>
<keyword evidence="4" id="KW-0472">Membrane</keyword>
<evidence type="ECO:0000313" key="7">
    <source>
        <dbReference type="Proteomes" id="UP000051643"/>
    </source>
</evidence>
<feature type="transmembrane region" description="Helical" evidence="4">
    <location>
        <begin position="95"/>
        <end position="113"/>
    </location>
</feature>
<feature type="domain" description="HTH araC/xylS-type" evidence="5">
    <location>
        <begin position="277"/>
        <end position="385"/>
    </location>
</feature>
<keyword evidence="3" id="KW-0804">Transcription</keyword>
<evidence type="ECO:0000259" key="5">
    <source>
        <dbReference type="PROSITE" id="PS01124"/>
    </source>
</evidence>
<keyword evidence="7" id="KW-1185">Reference proteome</keyword>
<feature type="transmembrane region" description="Helical" evidence="4">
    <location>
        <begin position="32"/>
        <end position="50"/>
    </location>
</feature>
<dbReference type="InterPro" id="IPR018062">
    <property type="entry name" value="HTH_AraC-typ_CS"/>
</dbReference>
<comment type="caution">
    <text evidence="6">The sequence shown here is derived from an EMBL/GenBank/DDBJ whole genome shotgun (WGS) entry which is preliminary data.</text>
</comment>
<gene>
    <name evidence="6" type="ORF">APR42_05380</name>
</gene>
<dbReference type="PANTHER" id="PTHR43280:SF2">
    <property type="entry name" value="HTH-TYPE TRANSCRIPTIONAL REGULATOR EXSA"/>
    <property type="match status" value="1"/>
</dbReference>
<dbReference type="AlphaFoldDB" id="A0A0Q9Z5M3"/>
<sequence>MILILFLAAIFGFVLSTTLFFKKSTNTLATSILGGFYFVLSVYALQAYIIDGGYLQHFKWFFLWPLLLYHLIFIPIYYYFKVVLTDQLKWNKAELILFIPFLIGLIDVAYVYLQPEAFYNNIISEAITTPETRLNVQYWLLSLDQHLLMRHLWQLGVLIVLFPEIKFFIKNGDNDELKSILNKWLLIFWGILMIMAVLAIIYALEKMMLVNIFGSLILLGENGGIITFFLYIALFLIGIIPIYFPSILYGYPQQKVKPVEEVKTRNETEVLKFGLDEQEVNLKLENLKNSKAYLNQNFSLTECARELNMPSHHISYFLKQQYEMSFTAYKNSLRMDHARNLIANGYLQNNTIEALAQECGFTSRTSFSKIFKSNLDVSPSEYALVCK</sequence>
<evidence type="ECO:0000256" key="1">
    <source>
        <dbReference type="ARBA" id="ARBA00023015"/>
    </source>
</evidence>
<dbReference type="InterPro" id="IPR018060">
    <property type="entry name" value="HTH_AraC"/>
</dbReference>
<dbReference type="RefSeq" id="WP_057481892.1">
    <property type="nucleotide sequence ID" value="NZ_BMWR01000001.1"/>
</dbReference>
<dbReference type="EMBL" id="LKTP01000023">
    <property type="protein sequence ID" value="KRG28220.1"/>
    <property type="molecule type" value="Genomic_DNA"/>
</dbReference>
<dbReference type="GO" id="GO:0003700">
    <property type="term" value="F:DNA-binding transcription factor activity"/>
    <property type="evidence" value="ECO:0007669"/>
    <property type="project" value="InterPro"/>
</dbReference>
<dbReference type="Pfam" id="PF12833">
    <property type="entry name" value="HTH_18"/>
    <property type="match status" value="1"/>
</dbReference>
<keyword evidence="2" id="KW-0238">DNA-binding</keyword>
<dbReference type="InterPro" id="IPR009057">
    <property type="entry name" value="Homeodomain-like_sf"/>
</dbReference>
<keyword evidence="4" id="KW-1133">Transmembrane helix</keyword>
<keyword evidence="1" id="KW-0805">Transcription regulation</keyword>
<dbReference type="SMART" id="SM00342">
    <property type="entry name" value="HTH_ARAC"/>
    <property type="match status" value="1"/>
</dbReference>
<dbReference type="PROSITE" id="PS00041">
    <property type="entry name" value="HTH_ARAC_FAMILY_1"/>
    <property type="match status" value="1"/>
</dbReference>
<dbReference type="GO" id="GO:0043565">
    <property type="term" value="F:sequence-specific DNA binding"/>
    <property type="evidence" value="ECO:0007669"/>
    <property type="project" value="InterPro"/>
</dbReference>
<feature type="transmembrane region" description="Helical" evidence="4">
    <location>
        <begin position="184"/>
        <end position="204"/>
    </location>
</feature>
<protein>
    <recommendedName>
        <fullName evidence="5">HTH araC/xylS-type domain-containing protein</fullName>
    </recommendedName>
</protein>
<dbReference type="PANTHER" id="PTHR43280">
    <property type="entry name" value="ARAC-FAMILY TRANSCRIPTIONAL REGULATOR"/>
    <property type="match status" value="1"/>
</dbReference>
<dbReference type="OrthoDB" id="6283866at2"/>
<reference evidence="6" key="1">
    <citation type="submission" date="2015-10" db="EMBL/GenBank/DDBJ databases">
        <title>Draft genome sequence of Salegentibacter mishustinae KCTC 12263.</title>
        <authorList>
            <person name="Lin W."/>
            <person name="Zheng Q."/>
        </authorList>
    </citation>
    <scope>NUCLEOTIDE SEQUENCE [LARGE SCALE GENOMIC DNA]</scope>
    <source>
        <strain evidence="6">KCTC 12263</strain>
    </source>
</reference>
<evidence type="ECO:0000256" key="3">
    <source>
        <dbReference type="ARBA" id="ARBA00023163"/>
    </source>
</evidence>
<proteinExistence type="predicted"/>
<evidence type="ECO:0000313" key="6">
    <source>
        <dbReference type="EMBL" id="KRG28220.1"/>
    </source>
</evidence>
<dbReference type="Gene3D" id="1.10.10.60">
    <property type="entry name" value="Homeodomain-like"/>
    <property type="match status" value="2"/>
</dbReference>
<feature type="transmembrane region" description="Helical" evidence="4">
    <location>
        <begin position="152"/>
        <end position="169"/>
    </location>
</feature>
<name>A0A0Q9Z5M3_9FLAO</name>
<dbReference type="STRING" id="270918.APR42_05380"/>
<keyword evidence="4" id="KW-0812">Transmembrane</keyword>
<feature type="transmembrane region" description="Helical" evidence="4">
    <location>
        <begin position="62"/>
        <end position="80"/>
    </location>
</feature>
<dbReference type="PROSITE" id="PS01124">
    <property type="entry name" value="HTH_ARAC_FAMILY_2"/>
    <property type="match status" value="1"/>
</dbReference>
<accession>A0A0Q9Z5M3</accession>
<feature type="transmembrane region" description="Helical" evidence="4">
    <location>
        <begin position="225"/>
        <end position="244"/>
    </location>
</feature>
<evidence type="ECO:0000256" key="2">
    <source>
        <dbReference type="ARBA" id="ARBA00023125"/>
    </source>
</evidence>
<dbReference type="Proteomes" id="UP000051643">
    <property type="component" value="Unassembled WGS sequence"/>
</dbReference>
<organism evidence="6 7">
    <name type="scientific">Salegentibacter mishustinae</name>
    <dbReference type="NCBI Taxonomy" id="270918"/>
    <lineage>
        <taxon>Bacteria</taxon>
        <taxon>Pseudomonadati</taxon>
        <taxon>Bacteroidota</taxon>
        <taxon>Flavobacteriia</taxon>
        <taxon>Flavobacteriales</taxon>
        <taxon>Flavobacteriaceae</taxon>
        <taxon>Salegentibacter</taxon>
    </lineage>
</organism>